<dbReference type="SUPFAM" id="SSF51735">
    <property type="entry name" value="NAD(P)-binding Rossmann-fold domains"/>
    <property type="match status" value="1"/>
</dbReference>
<dbReference type="GO" id="GO:0006567">
    <property type="term" value="P:L-threonine catabolic process"/>
    <property type="evidence" value="ECO:0007669"/>
    <property type="project" value="TreeGrafter"/>
</dbReference>
<sequence>MITGAAGEIGHALIDRLSEAGRELVTLDLEPLDASLLTRVSRAYTGSILDHKVLETIQADCAVIRIYHLAALLSTQSEFNPVGAHEVNVTGTLNLLEFAMSQARDHGRSVMFFYPSSIAVYGTPIHLGDRPVSERECSTPRTMYGSNKLYCEHLGRYYASYYKQLDTEVHANLVDFRSIRFPGLISALTTPSGGTSDYASEMIHSAANSEAYTCFVRPDTRIPFMA</sequence>
<gene>
    <name evidence="3" type="ORF">METZ01_LOCUS209352</name>
</gene>
<dbReference type="PANTHER" id="PTHR42687:SF1">
    <property type="entry name" value="L-THREONINE 3-DEHYDROGENASE, MITOCHONDRIAL"/>
    <property type="match status" value="1"/>
</dbReference>
<dbReference type="AlphaFoldDB" id="A0A382F0G8"/>
<evidence type="ECO:0000259" key="2">
    <source>
        <dbReference type="Pfam" id="PF16363"/>
    </source>
</evidence>
<feature type="non-terminal residue" evidence="3">
    <location>
        <position position="226"/>
    </location>
</feature>
<proteinExistence type="inferred from homology"/>
<dbReference type="Gene3D" id="3.40.50.720">
    <property type="entry name" value="NAD(P)-binding Rossmann-like Domain"/>
    <property type="match status" value="1"/>
</dbReference>
<name>A0A382F0G8_9ZZZZ</name>
<comment type="similarity">
    <text evidence="1">Belongs to the NAD(P)-dependent epimerase/dehydratase family.</text>
</comment>
<protein>
    <recommendedName>
        <fullName evidence="2">NAD(P)-binding domain-containing protein</fullName>
    </recommendedName>
</protein>
<dbReference type="InterPro" id="IPR051225">
    <property type="entry name" value="NAD(P)_epim/dehydratase"/>
</dbReference>
<dbReference type="InterPro" id="IPR016040">
    <property type="entry name" value="NAD(P)-bd_dom"/>
</dbReference>
<dbReference type="GO" id="GO:0008743">
    <property type="term" value="F:L-threonine 3-dehydrogenase activity"/>
    <property type="evidence" value="ECO:0007669"/>
    <property type="project" value="TreeGrafter"/>
</dbReference>
<dbReference type="PANTHER" id="PTHR42687">
    <property type="entry name" value="L-THREONINE 3-DEHYDROGENASE"/>
    <property type="match status" value="1"/>
</dbReference>
<evidence type="ECO:0000313" key="3">
    <source>
        <dbReference type="EMBL" id="SVB56498.1"/>
    </source>
</evidence>
<accession>A0A382F0G8</accession>
<dbReference type="Pfam" id="PF16363">
    <property type="entry name" value="GDP_Man_Dehyd"/>
    <property type="match status" value="1"/>
</dbReference>
<evidence type="ECO:0000256" key="1">
    <source>
        <dbReference type="ARBA" id="ARBA00007637"/>
    </source>
</evidence>
<feature type="domain" description="NAD(P)-binding" evidence="2">
    <location>
        <begin position="1"/>
        <end position="163"/>
    </location>
</feature>
<dbReference type="EMBL" id="UINC01047341">
    <property type="protein sequence ID" value="SVB56498.1"/>
    <property type="molecule type" value="Genomic_DNA"/>
</dbReference>
<organism evidence="3">
    <name type="scientific">marine metagenome</name>
    <dbReference type="NCBI Taxonomy" id="408172"/>
    <lineage>
        <taxon>unclassified sequences</taxon>
        <taxon>metagenomes</taxon>
        <taxon>ecological metagenomes</taxon>
    </lineage>
</organism>
<reference evidence="3" key="1">
    <citation type="submission" date="2018-05" db="EMBL/GenBank/DDBJ databases">
        <authorList>
            <person name="Lanie J.A."/>
            <person name="Ng W.-L."/>
            <person name="Kazmierczak K.M."/>
            <person name="Andrzejewski T.M."/>
            <person name="Davidsen T.M."/>
            <person name="Wayne K.J."/>
            <person name="Tettelin H."/>
            <person name="Glass J.I."/>
            <person name="Rusch D."/>
            <person name="Podicherti R."/>
            <person name="Tsui H.-C.T."/>
            <person name="Winkler M.E."/>
        </authorList>
    </citation>
    <scope>NUCLEOTIDE SEQUENCE</scope>
</reference>
<dbReference type="InterPro" id="IPR036291">
    <property type="entry name" value="NAD(P)-bd_dom_sf"/>
</dbReference>